<sequence>MRTTIHTSHLRTSSLLIAGMVPLLFAIWLVFSPKAHAATINVSNDSQLASALTAANPGDIIVLADGSYSGLTITTQGTAASPIEIKAANQGKAVFNSGVIHLQGANYTTLNGIKVTTSGGTKTVDGKNRNVGVLIEGNNNRITRSTFQLNVTGTTEWVLIAGNSSNNRVDYSDFGPAAVGGHYIMAVGYQTIAGVTNPTDRTNWANYQSPYNPNMPRYTQIDHNYFHDNSNGLETICLGCAGMAGDYQDTYMTVEYNLFENCDGDAEIVTIKSSNNTVRFNTIKTSSGMLSSRAGNKNSIYGNFMLQGGKSGAGGIKVYEKDHKVYNNYIDGASEYPILIGGGDAYTDSGFAHAQVFRAMVVNNTIVNANNRPVIVGHGSNLPPVDSVFANNIIKGSASSLLNKRLASNTVFSKNIAQGTLGTTAPQSEFWMTDPLFTTVNGLQKLSASSPAIQYANTSYTSFITHDMDGQTRSSLIDTGADQYTTSAIVIQPLTASDVGPSASVGVNLAAGKTALASSEWSSTYSAGKAVDGTTSTRWASAKGLIAGEWLRVDLGTSQPYSKVIISETTHAGIASFKLQSSNDGNSFTDIISGTTIGSSKTITFNPVTARYIRLLILSGTGEANVNEFEVYTK</sequence>
<feature type="domain" description="F5/8 type C" evidence="1">
    <location>
        <begin position="502"/>
        <end position="634"/>
    </location>
</feature>
<dbReference type="Gene3D" id="2.60.120.260">
    <property type="entry name" value="Galactose-binding domain-like"/>
    <property type="match status" value="1"/>
</dbReference>
<comment type="caution">
    <text evidence="2">The sequence shown here is derived from an EMBL/GenBank/DDBJ whole genome shotgun (WGS) entry which is preliminary data.</text>
</comment>
<dbReference type="Pfam" id="PF14592">
    <property type="entry name" value="Chondroitinas_B"/>
    <property type="match status" value="1"/>
</dbReference>
<dbReference type="InterPro" id="IPR012334">
    <property type="entry name" value="Pectin_lyas_fold"/>
</dbReference>
<evidence type="ECO:0000313" key="3">
    <source>
        <dbReference type="Proteomes" id="UP001597180"/>
    </source>
</evidence>
<dbReference type="PROSITE" id="PS50022">
    <property type="entry name" value="FA58C_3"/>
    <property type="match status" value="1"/>
</dbReference>
<evidence type="ECO:0000259" key="1">
    <source>
        <dbReference type="PROSITE" id="PS50022"/>
    </source>
</evidence>
<proteinExistence type="predicted"/>
<dbReference type="SUPFAM" id="SSF49785">
    <property type="entry name" value="Galactose-binding domain-like"/>
    <property type="match status" value="1"/>
</dbReference>
<protein>
    <submittedName>
        <fullName evidence="2">Chondroitinase-B domain-containing protein</fullName>
    </submittedName>
</protein>
<dbReference type="InterPro" id="IPR011050">
    <property type="entry name" value="Pectin_lyase_fold/virulence"/>
</dbReference>
<gene>
    <name evidence="2" type="ORF">ACFQ4B_23470</name>
</gene>
<dbReference type="SUPFAM" id="SSF51126">
    <property type="entry name" value="Pectin lyase-like"/>
    <property type="match status" value="1"/>
</dbReference>
<dbReference type="RefSeq" id="WP_345589102.1">
    <property type="nucleotide sequence ID" value="NZ_BAABJG010000015.1"/>
</dbReference>
<evidence type="ECO:0000313" key="2">
    <source>
        <dbReference type="EMBL" id="MFD1223084.1"/>
    </source>
</evidence>
<name>A0ABW3UUE1_9BACL</name>
<accession>A0ABW3UUE1</accession>
<dbReference type="Pfam" id="PF00754">
    <property type="entry name" value="F5_F8_type_C"/>
    <property type="match status" value="1"/>
</dbReference>
<dbReference type="CDD" id="cd14251">
    <property type="entry name" value="PL-6"/>
    <property type="match status" value="1"/>
</dbReference>
<dbReference type="InterPro" id="IPR000421">
    <property type="entry name" value="FA58C"/>
</dbReference>
<dbReference type="InterPro" id="IPR008979">
    <property type="entry name" value="Galactose-bd-like_sf"/>
</dbReference>
<dbReference type="EMBL" id="JBHTLU010000031">
    <property type="protein sequence ID" value="MFD1223084.1"/>
    <property type="molecule type" value="Genomic_DNA"/>
</dbReference>
<dbReference type="Gene3D" id="2.160.20.10">
    <property type="entry name" value="Single-stranded right-handed beta-helix, Pectin lyase-like"/>
    <property type="match status" value="1"/>
</dbReference>
<reference evidence="3" key="1">
    <citation type="journal article" date="2019" name="Int. J. Syst. Evol. Microbiol.">
        <title>The Global Catalogue of Microorganisms (GCM) 10K type strain sequencing project: providing services to taxonomists for standard genome sequencing and annotation.</title>
        <authorList>
            <consortium name="The Broad Institute Genomics Platform"/>
            <consortium name="The Broad Institute Genome Sequencing Center for Infectious Disease"/>
            <person name="Wu L."/>
            <person name="Ma J."/>
        </authorList>
    </citation>
    <scope>NUCLEOTIDE SEQUENCE [LARGE SCALE GENOMIC DNA]</scope>
    <source>
        <strain evidence="3">CCUG 53270</strain>
    </source>
</reference>
<organism evidence="2 3">
    <name type="scientific">Paenibacillus vulneris</name>
    <dbReference type="NCBI Taxonomy" id="1133364"/>
    <lineage>
        <taxon>Bacteria</taxon>
        <taxon>Bacillati</taxon>
        <taxon>Bacillota</taxon>
        <taxon>Bacilli</taxon>
        <taxon>Bacillales</taxon>
        <taxon>Paenibacillaceae</taxon>
        <taxon>Paenibacillus</taxon>
    </lineage>
</organism>
<dbReference type="Proteomes" id="UP001597180">
    <property type="component" value="Unassembled WGS sequence"/>
</dbReference>
<keyword evidence="3" id="KW-1185">Reference proteome</keyword>
<dbReference type="InterPro" id="IPR039513">
    <property type="entry name" value="PL-6"/>
</dbReference>